<dbReference type="EnsemblPlants" id="AET3Gv20420400.4">
    <property type="protein sequence ID" value="AET3Gv20420400.4"/>
    <property type="gene ID" value="AET3Gv20420400"/>
</dbReference>
<organism evidence="9 10">
    <name type="scientific">Aegilops tauschii subsp. strangulata</name>
    <name type="common">Goatgrass</name>
    <dbReference type="NCBI Taxonomy" id="200361"/>
    <lineage>
        <taxon>Eukaryota</taxon>
        <taxon>Viridiplantae</taxon>
        <taxon>Streptophyta</taxon>
        <taxon>Embryophyta</taxon>
        <taxon>Tracheophyta</taxon>
        <taxon>Spermatophyta</taxon>
        <taxon>Magnoliopsida</taxon>
        <taxon>Liliopsida</taxon>
        <taxon>Poales</taxon>
        <taxon>Poaceae</taxon>
        <taxon>BOP clade</taxon>
        <taxon>Pooideae</taxon>
        <taxon>Triticodae</taxon>
        <taxon>Triticeae</taxon>
        <taxon>Triticinae</taxon>
        <taxon>Aegilops</taxon>
    </lineage>
</organism>
<dbReference type="CDD" id="cd00042">
    <property type="entry name" value="CY"/>
    <property type="match status" value="1"/>
</dbReference>
<dbReference type="GO" id="GO:0006952">
    <property type="term" value="P:defense response"/>
    <property type="evidence" value="ECO:0007669"/>
    <property type="project" value="UniProtKB-KW"/>
</dbReference>
<dbReference type="Gene3D" id="3.10.450.10">
    <property type="match status" value="2"/>
</dbReference>
<evidence type="ECO:0000313" key="10">
    <source>
        <dbReference type="Proteomes" id="UP000015105"/>
    </source>
</evidence>
<dbReference type="GO" id="GO:0004869">
    <property type="term" value="F:cysteine-type endopeptidase inhibitor activity"/>
    <property type="evidence" value="ECO:0007669"/>
    <property type="project" value="UniProtKB-KW"/>
</dbReference>
<accession>A0A453EQB7</accession>
<dbReference type="FunFam" id="3.10.450.10:FF:000011">
    <property type="entry name" value="Cysteine proteinase inhibitor"/>
    <property type="match status" value="1"/>
</dbReference>
<dbReference type="SMART" id="SM00043">
    <property type="entry name" value="CY"/>
    <property type="match status" value="1"/>
</dbReference>
<evidence type="ECO:0000259" key="8">
    <source>
        <dbReference type="SMART" id="SM00043"/>
    </source>
</evidence>
<keyword evidence="7" id="KW-0812">Transmembrane</keyword>
<keyword evidence="7" id="KW-0472">Membrane</keyword>
<dbReference type="InterPro" id="IPR018073">
    <property type="entry name" value="Prot_inh_cystat_CS"/>
</dbReference>
<name>A0A453EQB7_AEGTS</name>
<evidence type="ECO:0000256" key="7">
    <source>
        <dbReference type="SAM" id="Phobius"/>
    </source>
</evidence>
<dbReference type="STRING" id="200361.A0A453EQB7"/>
<evidence type="ECO:0000313" key="9">
    <source>
        <dbReference type="EnsemblPlants" id="AET3Gv20420400.4"/>
    </source>
</evidence>
<sequence length="263" mass="28534">RVATRPATATDLTRADGREGRDPDSTPLALLTSVPSPFLGAESKPHPRTRSHHEAKRNRKGLLRQSMRVAATRPASSAPVALLAALALLFLVGSASLAIGAMASHVLGGKSENPAAANSLETDGLARFAVDEHNKRENALLEFVRVVEAKEQTVAGTLHHLTLEALEAGRKKVYEAKVWVKPWLDFKELQEFRHTGDATSFTISDLGAKRGGHEPGWRDVPVHDPVVKDAASHAVKSIQQRSNSLLPYELVEIVRAKAEVCFM</sequence>
<keyword evidence="7" id="KW-1133">Transmembrane helix</keyword>
<dbReference type="PANTHER" id="PTHR11413">
    <property type="entry name" value="CYSTATIN FAMILY MEMBER"/>
    <property type="match status" value="1"/>
</dbReference>
<dbReference type="InterPro" id="IPR027214">
    <property type="entry name" value="Cystatin"/>
</dbReference>
<comment type="similarity">
    <text evidence="1 5">Belongs to the cystatin family. Phytocystatin subfamily.</text>
</comment>
<feature type="compositionally biased region" description="Basic and acidic residues" evidence="6">
    <location>
        <begin position="13"/>
        <end position="24"/>
    </location>
</feature>
<evidence type="ECO:0000256" key="5">
    <source>
        <dbReference type="RuleBase" id="RU362130"/>
    </source>
</evidence>
<reference evidence="9" key="3">
    <citation type="journal article" date="2017" name="Nature">
        <title>Genome sequence of the progenitor of the wheat D genome Aegilops tauschii.</title>
        <authorList>
            <person name="Luo M.C."/>
            <person name="Gu Y.Q."/>
            <person name="Puiu D."/>
            <person name="Wang H."/>
            <person name="Twardziok S.O."/>
            <person name="Deal K.R."/>
            <person name="Huo N."/>
            <person name="Zhu T."/>
            <person name="Wang L."/>
            <person name="Wang Y."/>
            <person name="McGuire P.E."/>
            <person name="Liu S."/>
            <person name="Long H."/>
            <person name="Ramasamy R.K."/>
            <person name="Rodriguez J.C."/>
            <person name="Van S.L."/>
            <person name="Yuan L."/>
            <person name="Wang Z."/>
            <person name="Xia Z."/>
            <person name="Xiao L."/>
            <person name="Anderson O.D."/>
            <person name="Ouyang S."/>
            <person name="Liang Y."/>
            <person name="Zimin A.V."/>
            <person name="Pertea G."/>
            <person name="Qi P."/>
            <person name="Bennetzen J.L."/>
            <person name="Dai X."/>
            <person name="Dawson M.W."/>
            <person name="Muller H.G."/>
            <person name="Kugler K."/>
            <person name="Rivarola-Duarte L."/>
            <person name="Spannagl M."/>
            <person name="Mayer K.F.X."/>
            <person name="Lu F.H."/>
            <person name="Bevan M.W."/>
            <person name="Leroy P."/>
            <person name="Li P."/>
            <person name="You F.M."/>
            <person name="Sun Q."/>
            <person name="Liu Z."/>
            <person name="Lyons E."/>
            <person name="Wicker T."/>
            <person name="Salzberg S.L."/>
            <person name="Devos K.M."/>
            <person name="Dvorak J."/>
        </authorList>
    </citation>
    <scope>NUCLEOTIDE SEQUENCE [LARGE SCALE GENOMIC DNA]</scope>
    <source>
        <strain evidence="9">cv. AL8/78</strain>
    </source>
</reference>
<reference evidence="9" key="5">
    <citation type="journal article" date="2021" name="G3 (Bethesda)">
        <title>Aegilops tauschii genome assembly Aet v5.0 features greater sequence contiguity and improved annotation.</title>
        <authorList>
            <person name="Wang L."/>
            <person name="Zhu T."/>
            <person name="Rodriguez J.C."/>
            <person name="Deal K.R."/>
            <person name="Dubcovsky J."/>
            <person name="McGuire P.E."/>
            <person name="Lux T."/>
            <person name="Spannagl M."/>
            <person name="Mayer K.F.X."/>
            <person name="Baldrich P."/>
            <person name="Meyers B.C."/>
            <person name="Huo N."/>
            <person name="Gu Y.Q."/>
            <person name="Zhou H."/>
            <person name="Devos K.M."/>
            <person name="Bennetzen J.L."/>
            <person name="Unver T."/>
            <person name="Budak H."/>
            <person name="Gulick P.J."/>
            <person name="Galiba G."/>
            <person name="Kalapos B."/>
            <person name="Nelson D.R."/>
            <person name="Li P."/>
            <person name="You F.M."/>
            <person name="Luo M.C."/>
            <person name="Dvorak J."/>
        </authorList>
    </citation>
    <scope>NUCLEOTIDE SEQUENCE [LARGE SCALE GENOMIC DNA]</scope>
    <source>
        <strain evidence="9">cv. AL8/78</strain>
    </source>
</reference>
<proteinExistence type="inferred from homology"/>
<evidence type="ECO:0000256" key="1">
    <source>
        <dbReference type="ARBA" id="ARBA00007233"/>
    </source>
</evidence>
<evidence type="ECO:0000256" key="2">
    <source>
        <dbReference type="ARBA" id="ARBA00022690"/>
    </source>
</evidence>
<reference evidence="10" key="2">
    <citation type="journal article" date="2017" name="Nat. Plants">
        <title>The Aegilops tauschii genome reveals multiple impacts of transposons.</title>
        <authorList>
            <person name="Zhao G."/>
            <person name="Zou C."/>
            <person name="Li K."/>
            <person name="Wang K."/>
            <person name="Li T."/>
            <person name="Gao L."/>
            <person name="Zhang X."/>
            <person name="Wang H."/>
            <person name="Yang Z."/>
            <person name="Liu X."/>
            <person name="Jiang W."/>
            <person name="Mao L."/>
            <person name="Kong X."/>
            <person name="Jiao Y."/>
            <person name="Jia J."/>
        </authorList>
    </citation>
    <scope>NUCLEOTIDE SEQUENCE [LARGE SCALE GENOMIC DNA]</scope>
    <source>
        <strain evidence="10">cv. AL8/78</strain>
    </source>
</reference>
<reference evidence="9" key="4">
    <citation type="submission" date="2019-03" db="UniProtKB">
        <authorList>
            <consortium name="EnsemblPlants"/>
        </authorList>
    </citation>
    <scope>IDENTIFICATION</scope>
</reference>
<dbReference type="AlphaFoldDB" id="A0A453EQB7"/>
<dbReference type="SUPFAM" id="SSF54403">
    <property type="entry name" value="Cystatin/monellin"/>
    <property type="match status" value="2"/>
</dbReference>
<dbReference type="PANTHER" id="PTHR11413:SF103">
    <property type="entry name" value="CYSTEINE PROTEINASE INHIBITOR 12"/>
    <property type="match status" value="1"/>
</dbReference>
<feature type="transmembrane region" description="Helical" evidence="7">
    <location>
        <begin position="80"/>
        <end position="103"/>
    </location>
</feature>
<keyword evidence="3 5" id="KW-0789">Thiol protease inhibitor</keyword>
<dbReference type="InterPro" id="IPR000010">
    <property type="entry name" value="Cystatin_dom"/>
</dbReference>
<feature type="compositionally biased region" description="Basic residues" evidence="6">
    <location>
        <begin position="46"/>
        <end position="61"/>
    </location>
</feature>
<dbReference type="GO" id="GO:0009414">
    <property type="term" value="P:response to water deprivation"/>
    <property type="evidence" value="ECO:0007669"/>
    <property type="project" value="UniProtKB-ARBA"/>
</dbReference>
<dbReference type="PROSITE" id="PS00287">
    <property type="entry name" value="CYSTATIN"/>
    <property type="match status" value="1"/>
</dbReference>
<dbReference type="Pfam" id="PF16845">
    <property type="entry name" value="SQAPI"/>
    <property type="match status" value="1"/>
</dbReference>
<dbReference type="Proteomes" id="UP000015105">
    <property type="component" value="Chromosome 3D"/>
</dbReference>
<dbReference type="InterPro" id="IPR046350">
    <property type="entry name" value="Cystatin_sf"/>
</dbReference>
<feature type="domain" description="Cystatin" evidence="8">
    <location>
        <begin position="105"/>
        <end position="195"/>
    </location>
</feature>
<dbReference type="GO" id="GO:0006972">
    <property type="term" value="P:hyperosmotic response"/>
    <property type="evidence" value="ECO:0007669"/>
    <property type="project" value="UniProtKB-ARBA"/>
</dbReference>
<dbReference type="GO" id="GO:0009409">
    <property type="term" value="P:response to cold"/>
    <property type="evidence" value="ECO:0007669"/>
    <property type="project" value="UniProtKB-ARBA"/>
</dbReference>
<dbReference type="Gramene" id="AET3Gv20420400.4">
    <property type="protein sequence ID" value="AET3Gv20420400.4"/>
    <property type="gene ID" value="AET3Gv20420400"/>
</dbReference>
<evidence type="ECO:0000256" key="4">
    <source>
        <dbReference type="ARBA" id="ARBA00022821"/>
    </source>
</evidence>
<keyword evidence="4" id="KW-0611">Plant defense</keyword>
<protein>
    <recommendedName>
        <fullName evidence="5">Cysteine proteinase inhibitor</fullName>
    </recommendedName>
</protein>
<evidence type="ECO:0000256" key="3">
    <source>
        <dbReference type="ARBA" id="ARBA00022704"/>
    </source>
</evidence>
<feature type="region of interest" description="Disordered" evidence="6">
    <location>
        <begin position="1"/>
        <end position="61"/>
    </location>
</feature>
<evidence type="ECO:0000256" key="6">
    <source>
        <dbReference type="SAM" id="MobiDB-lite"/>
    </source>
</evidence>
<reference evidence="10" key="1">
    <citation type="journal article" date="2014" name="Science">
        <title>Ancient hybridizations among the ancestral genomes of bread wheat.</title>
        <authorList>
            <consortium name="International Wheat Genome Sequencing Consortium,"/>
            <person name="Marcussen T."/>
            <person name="Sandve S.R."/>
            <person name="Heier L."/>
            <person name="Spannagl M."/>
            <person name="Pfeifer M."/>
            <person name="Jakobsen K.S."/>
            <person name="Wulff B.B."/>
            <person name="Steuernagel B."/>
            <person name="Mayer K.F."/>
            <person name="Olsen O.A."/>
        </authorList>
    </citation>
    <scope>NUCLEOTIDE SEQUENCE [LARGE SCALE GENOMIC DNA]</scope>
    <source>
        <strain evidence="10">cv. AL8/78</strain>
    </source>
</reference>
<keyword evidence="10" id="KW-1185">Reference proteome</keyword>
<keyword evidence="2 5" id="KW-0646">Protease inhibitor</keyword>